<dbReference type="Pfam" id="PF01135">
    <property type="entry name" value="PCMT"/>
    <property type="match status" value="1"/>
</dbReference>
<dbReference type="KEGG" id="pcav:D3880_07640"/>
<evidence type="ECO:0000256" key="3">
    <source>
        <dbReference type="ARBA" id="ARBA00022490"/>
    </source>
</evidence>
<keyword evidence="4 7" id="KW-0489">Methyltransferase</keyword>
<dbReference type="GO" id="GO:0032259">
    <property type="term" value="P:methylation"/>
    <property type="evidence" value="ECO:0007669"/>
    <property type="project" value="UniProtKB-KW"/>
</dbReference>
<feature type="chain" id="PRO_5017291433" description="Protein-L-isoaspartate O-methyltransferase" evidence="8">
    <location>
        <begin position="27"/>
        <end position="247"/>
    </location>
</feature>
<comment type="similarity">
    <text evidence="2 7">Belongs to the methyltransferase superfamily. L-isoaspartyl/D-aspartyl protein methyltransferase family.</text>
</comment>
<comment type="function">
    <text evidence="7">Catalyzes the methyl esterification of L-isoaspartyl residues in peptides and proteins that result from spontaneous decomposition of normal L-aspartyl and L-asparaginyl residues. It plays a role in the repair and/or degradation of damaged proteins.</text>
</comment>
<dbReference type="GO" id="GO:0004719">
    <property type="term" value="F:protein-L-isoaspartate (D-aspartate) O-methyltransferase activity"/>
    <property type="evidence" value="ECO:0007669"/>
    <property type="project" value="UniProtKB-UniRule"/>
</dbReference>
<feature type="active site" evidence="7">
    <location>
        <position position="97"/>
    </location>
</feature>
<keyword evidence="5 7" id="KW-0808">Transferase</keyword>
<comment type="catalytic activity">
    <reaction evidence="7">
        <text>[protein]-L-isoaspartate + S-adenosyl-L-methionine = [protein]-L-isoaspartate alpha-methyl ester + S-adenosyl-L-homocysteine</text>
        <dbReference type="Rhea" id="RHEA:12705"/>
        <dbReference type="Rhea" id="RHEA-COMP:12143"/>
        <dbReference type="Rhea" id="RHEA-COMP:12144"/>
        <dbReference type="ChEBI" id="CHEBI:57856"/>
        <dbReference type="ChEBI" id="CHEBI:59789"/>
        <dbReference type="ChEBI" id="CHEBI:90596"/>
        <dbReference type="ChEBI" id="CHEBI:90598"/>
        <dbReference type="EC" id="2.1.1.77"/>
    </reaction>
</comment>
<organism evidence="9 10">
    <name type="scientific">Pseudomonas cavernae</name>
    <dbReference type="NCBI Taxonomy" id="2320867"/>
    <lineage>
        <taxon>Bacteria</taxon>
        <taxon>Pseudomonadati</taxon>
        <taxon>Pseudomonadota</taxon>
        <taxon>Gammaproteobacteria</taxon>
        <taxon>Pseudomonadales</taxon>
        <taxon>Pseudomonadaceae</taxon>
        <taxon>Pseudomonas</taxon>
    </lineage>
</organism>
<gene>
    <name evidence="7" type="primary">pcm</name>
    <name evidence="9" type="ORF">D3880_07640</name>
</gene>
<dbReference type="OrthoDB" id="9810066at2"/>
<keyword evidence="3 7" id="KW-0963">Cytoplasm</keyword>
<dbReference type="PANTHER" id="PTHR11579:SF0">
    <property type="entry name" value="PROTEIN-L-ISOASPARTATE(D-ASPARTATE) O-METHYLTRANSFERASE"/>
    <property type="match status" value="1"/>
</dbReference>
<dbReference type="InterPro" id="IPR000682">
    <property type="entry name" value="PCMT"/>
</dbReference>
<dbReference type="NCBIfam" id="NF001453">
    <property type="entry name" value="PRK00312.1"/>
    <property type="match status" value="1"/>
</dbReference>
<proteinExistence type="inferred from homology"/>
<dbReference type="SUPFAM" id="SSF53335">
    <property type="entry name" value="S-adenosyl-L-methionine-dependent methyltransferases"/>
    <property type="match status" value="1"/>
</dbReference>
<name>A0A385Z3D4_9PSED</name>
<evidence type="ECO:0000256" key="5">
    <source>
        <dbReference type="ARBA" id="ARBA00022679"/>
    </source>
</evidence>
<dbReference type="HAMAP" id="MF_00090">
    <property type="entry name" value="PIMT"/>
    <property type="match status" value="1"/>
</dbReference>
<dbReference type="EC" id="2.1.1.77" evidence="7"/>
<evidence type="ECO:0000313" key="9">
    <source>
        <dbReference type="EMBL" id="AYC32258.1"/>
    </source>
</evidence>
<evidence type="ECO:0000256" key="1">
    <source>
        <dbReference type="ARBA" id="ARBA00004496"/>
    </source>
</evidence>
<evidence type="ECO:0000313" key="10">
    <source>
        <dbReference type="Proteomes" id="UP000265560"/>
    </source>
</evidence>
<dbReference type="RefSeq" id="WP_119892880.1">
    <property type="nucleotide sequence ID" value="NZ_CP032419.1"/>
</dbReference>
<evidence type="ECO:0000256" key="8">
    <source>
        <dbReference type="SAM" id="SignalP"/>
    </source>
</evidence>
<keyword evidence="8" id="KW-0732">Signal</keyword>
<dbReference type="AlphaFoldDB" id="A0A385Z3D4"/>
<sequence>MKPVALLTRILAPAIALALASAGLHADDPFAPLRDAMVREIADMSSVTRDETGRAEFAAPVMAAMARVPRHRFVPPDEESYAYENRPLPIGYGQTISQPYIVALMTDLAQVGPGDVVLEIGTGSGYQAAILAELAQAVYTMEIIEPLAVQAGERLGRLGYAKVQARLGDGYHGWPEHGPYDAILVTAAASHVPPPLIAQLKAGGRMVIPVGAPFMIQYLLLIEKAGDGSLSTRQVLPVRFVPLVGGG</sequence>
<dbReference type="Gene3D" id="3.40.50.150">
    <property type="entry name" value="Vaccinia Virus protein VP39"/>
    <property type="match status" value="1"/>
</dbReference>
<dbReference type="InterPro" id="IPR029063">
    <property type="entry name" value="SAM-dependent_MTases_sf"/>
</dbReference>
<keyword evidence="6 7" id="KW-0949">S-adenosyl-L-methionine</keyword>
<protein>
    <recommendedName>
        <fullName evidence="7">Protein-L-isoaspartate O-methyltransferase</fullName>
        <ecNumber evidence="7">2.1.1.77</ecNumber>
    </recommendedName>
    <alternativeName>
        <fullName evidence="7">L-isoaspartyl protein carboxyl methyltransferase</fullName>
    </alternativeName>
    <alternativeName>
        <fullName evidence="7">Protein L-isoaspartyl methyltransferase</fullName>
    </alternativeName>
    <alternativeName>
        <fullName evidence="7">Protein-beta-aspartate methyltransferase</fullName>
        <shortName evidence="7">PIMT</shortName>
    </alternativeName>
</protein>
<evidence type="ECO:0000256" key="4">
    <source>
        <dbReference type="ARBA" id="ARBA00022603"/>
    </source>
</evidence>
<dbReference type="GO" id="GO:0030091">
    <property type="term" value="P:protein repair"/>
    <property type="evidence" value="ECO:0007669"/>
    <property type="project" value="UniProtKB-UniRule"/>
</dbReference>
<feature type="signal peptide" evidence="8">
    <location>
        <begin position="1"/>
        <end position="26"/>
    </location>
</feature>
<dbReference type="PROSITE" id="PS01279">
    <property type="entry name" value="PCMT"/>
    <property type="match status" value="1"/>
</dbReference>
<dbReference type="PANTHER" id="PTHR11579">
    <property type="entry name" value="PROTEIN-L-ISOASPARTATE O-METHYLTRANSFERASE"/>
    <property type="match status" value="1"/>
</dbReference>
<comment type="subcellular location">
    <subcellularLocation>
        <location evidence="1 7">Cytoplasm</location>
    </subcellularLocation>
</comment>
<evidence type="ECO:0000256" key="7">
    <source>
        <dbReference type="HAMAP-Rule" id="MF_00090"/>
    </source>
</evidence>
<evidence type="ECO:0000256" key="2">
    <source>
        <dbReference type="ARBA" id="ARBA00005369"/>
    </source>
</evidence>
<dbReference type="NCBIfam" id="TIGR00080">
    <property type="entry name" value="pimt"/>
    <property type="match status" value="1"/>
</dbReference>
<reference evidence="10" key="1">
    <citation type="submission" date="2018-09" db="EMBL/GenBank/DDBJ databases">
        <authorList>
            <person name="Zhu H."/>
        </authorList>
    </citation>
    <scope>NUCLEOTIDE SEQUENCE [LARGE SCALE GENOMIC DNA]</scope>
    <source>
        <strain evidence="10">K2W31S-8</strain>
    </source>
</reference>
<dbReference type="CDD" id="cd02440">
    <property type="entry name" value="AdoMet_MTases"/>
    <property type="match status" value="1"/>
</dbReference>
<keyword evidence="10" id="KW-1185">Reference proteome</keyword>
<dbReference type="EMBL" id="CP032419">
    <property type="protein sequence ID" value="AYC32258.1"/>
    <property type="molecule type" value="Genomic_DNA"/>
</dbReference>
<dbReference type="FunFam" id="3.40.50.150:FF:000010">
    <property type="entry name" value="Protein-L-isoaspartate O-methyltransferase"/>
    <property type="match status" value="1"/>
</dbReference>
<accession>A0A385Z3D4</accession>
<dbReference type="Proteomes" id="UP000265560">
    <property type="component" value="Chromosome"/>
</dbReference>
<dbReference type="GO" id="GO:0005737">
    <property type="term" value="C:cytoplasm"/>
    <property type="evidence" value="ECO:0007669"/>
    <property type="project" value="UniProtKB-SubCell"/>
</dbReference>
<evidence type="ECO:0000256" key="6">
    <source>
        <dbReference type="ARBA" id="ARBA00022691"/>
    </source>
</evidence>